<keyword evidence="3" id="KW-1003">Cell membrane</keyword>
<evidence type="ECO:0000256" key="3">
    <source>
        <dbReference type="ARBA" id="ARBA00022475"/>
    </source>
</evidence>
<evidence type="ECO:0000256" key="2">
    <source>
        <dbReference type="ARBA" id="ARBA00009226"/>
    </source>
</evidence>
<gene>
    <name evidence="8" type="primary">fliN</name>
    <name evidence="8" type="ORF">QNH39_11460</name>
</gene>
<dbReference type="EMBL" id="CP126114">
    <property type="protein sequence ID" value="WHY88409.1"/>
    <property type="molecule type" value="Genomic_DNA"/>
</dbReference>
<feature type="domain" description="Flagellar motor switch protein FliN-like C-terminal" evidence="7">
    <location>
        <begin position="36"/>
        <end position="105"/>
    </location>
</feature>
<evidence type="ECO:0000256" key="4">
    <source>
        <dbReference type="ARBA" id="ARBA00022500"/>
    </source>
</evidence>
<dbReference type="GO" id="GO:0003774">
    <property type="term" value="F:cytoskeletal motor activity"/>
    <property type="evidence" value="ECO:0007669"/>
    <property type="project" value="InterPro"/>
</dbReference>
<keyword evidence="8" id="KW-0282">Flagellum</keyword>
<reference evidence="8" key="1">
    <citation type="submission" date="2023-05" db="EMBL/GenBank/DDBJ databases">
        <title>Comparative genomics of Bacillaceae isolates and their secondary metabolite potential.</title>
        <authorList>
            <person name="Song L."/>
            <person name="Nielsen L.J."/>
            <person name="Mohite O."/>
            <person name="Xu X."/>
            <person name="Weber T."/>
            <person name="Kovacs A.T."/>
        </authorList>
    </citation>
    <scope>NUCLEOTIDE SEQUENCE</scope>
    <source>
        <strain evidence="8">XLM17</strain>
    </source>
</reference>
<dbReference type="NCBIfam" id="TIGR02480">
    <property type="entry name" value="fliN"/>
    <property type="match status" value="1"/>
</dbReference>
<dbReference type="InterPro" id="IPR012826">
    <property type="entry name" value="FliN"/>
</dbReference>
<keyword evidence="4" id="KW-0145">Chemotaxis</keyword>
<dbReference type="GO" id="GO:0005886">
    <property type="term" value="C:plasma membrane"/>
    <property type="evidence" value="ECO:0007669"/>
    <property type="project" value="UniProtKB-SubCell"/>
</dbReference>
<sequence>MKERRSESYGAIQSVQFSPIIEQPDIAPEKKQLTLLTDVSVQVSFELGRTKKKVREILELQTGSVLRLDKLAGQQIDVLVNNMSMAAGELVVIEDKLSVRIAEIVSKQEREKNLK</sequence>
<evidence type="ECO:0000256" key="6">
    <source>
        <dbReference type="ARBA" id="ARBA00023136"/>
    </source>
</evidence>
<name>A0AA95SD45_9BACI</name>
<evidence type="ECO:0000313" key="9">
    <source>
        <dbReference type="Proteomes" id="UP001178288"/>
    </source>
</evidence>
<keyword evidence="5" id="KW-0283">Flagellar rotation</keyword>
<dbReference type="SUPFAM" id="SSF101801">
    <property type="entry name" value="Surface presentation of antigens (SPOA)"/>
    <property type="match status" value="1"/>
</dbReference>
<dbReference type="InterPro" id="IPR001172">
    <property type="entry name" value="FliN_T3SS_HrcQb"/>
</dbReference>
<keyword evidence="8" id="KW-0966">Cell projection</keyword>
<evidence type="ECO:0000313" key="8">
    <source>
        <dbReference type="EMBL" id="WHY88409.1"/>
    </source>
</evidence>
<keyword evidence="6" id="KW-0472">Membrane</keyword>
<dbReference type="InterPro" id="IPR036429">
    <property type="entry name" value="SpoA-like_sf"/>
</dbReference>
<keyword evidence="9" id="KW-1185">Reference proteome</keyword>
<dbReference type="Gene3D" id="2.30.330.10">
    <property type="entry name" value="SpoA-like"/>
    <property type="match status" value="1"/>
</dbReference>
<dbReference type="PANTHER" id="PTHR43484">
    <property type="match status" value="1"/>
</dbReference>
<accession>A0AA95SD45</accession>
<dbReference type="AlphaFoldDB" id="A0AA95SD45"/>
<dbReference type="PRINTS" id="PR00956">
    <property type="entry name" value="FLGMOTORFLIN"/>
</dbReference>
<comment type="subcellular location">
    <subcellularLocation>
        <location evidence="1">Cell membrane</location>
        <topology evidence="1">Peripheral membrane protein</topology>
        <orientation evidence="1">Cytoplasmic side</orientation>
    </subcellularLocation>
</comment>
<dbReference type="RefSeq" id="WP_066086243.1">
    <property type="nucleotide sequence ID" value="NZ_CP126114.1"/>
</dbReference>
<dbReference type="PANTHER" id="PTHR43484:SF1">
    <property type="entry name" value="FLAGELLAR MOTOR SWITCH PROTEIN FLIN"/>
    <property type="match status" value="1"/>
</dbReference>
<evidence type="ECO:0000259" key="7">
    <source>
        <dbReference type="Pfam" id="PF01052"/>
    </source>
</evidence>
<dbReference type="InterPro" id="IPR051469">
    <property type="entry name" value="FliN/MopA/SpaO"/>
</dbReference>
<dbReference type="Pfam" id="PF01052">
    <property type="entry name" value="FliMN_C"/>
    <property type="match status" value="1"/>
</dbReference>
<keyword evidence="8" id="KW-0969">Cilium</keyword>
<dbReference type="Proteomes" id="UP001178288">
    <property type="component" value="Chromosome"/>
</dbReference>
<organism evidence="8 9">
    <name type="scientific">Neobacillus novalis</name>
    <dbReference type="NCBI Taxonomy" id="220687"/>
    <lineage>
        <taxon>Bacteria</taxon>
        <taxon>Bacillati</taxon>
        <taxon>Bacillota</taxon>
        <taxon>Bacilli</taxon>
        <taxon>Bacillales</taxon>
        <taxon>Bacillaceae</taxon>
        <taxon>Neobacillus</taxon>
    </lineage>
</organism>
<proteinExistence type="inferred from homology"/>
<evidence type="ECO:0000256" key="1">
    <source>
        <dbReference type="ARBA" id="ARBA00004413"/>
    </source>
</evidence>
<dbReference type="GO" id="GO:0006935">
    <property type="term" value="P:chemotaxis"/>
    <property type="evidence" value="ECO:0007669"/>
    <property type="project" value="UniProtKB-KW"/>
</dbReference>
<protein>
    <submittedName>
        <fullName evidence="8">Flagellar motor switch protein FliN</fullName>
    </submittedName>
</protein>
<dbReference type="InterPro" id="IPR001543">
    <property type="entry name" value="FliN-like_C"/>
</dbReference>
<dbReference type="KEGG" id="nnv:QNH39_11460"/>
<dbReference type="GO" id="GO:0009425">
    <property type="term" value="C:bacterial-type flagellum basal body"/>
    <property type="evidence" value="ECO:0007669"/>
    <property type="project" value="InterPro"/>
</dbReference>
<comment type="similarity">
    <text evidence="2">Belongs to the FliN/MopA/SpaO family.</text>
</comment>
<dbReference type="GO" id="GO:0071973">
    <property type="term" value="P:bacterial-type flagellum-dependent cell motility"/>
    <property type="evidence" value="ECO:0007669"/>
    <property type="project" value="InterPro"/>
</dbReference>
<evidence type="ECO:0000256" key="5">
    <source>
        <dbReference type="ARBA" id="ARBA00022779"/>
    </source>
</evidence>